<accession>A0ACB9P8Y0</accession>
<reference evidence="1 2" key="1">
    <citation type="journal article" date="2022" name="DNA Res.">
        <title>Chromosomal-level genome assembly of the orchid tree Bauhinia variegata (Leguminosae; Cercidoideae) supports the allotetraploid origin hypothesis of Bauhinia.</title>
        <authorList>
            <person name="Zhong Y."/>
            <person name="Chen Y."/>
            <person name="Zheng D."/>
            <person name="Pang J."/>
            <person name="Liu Y."/>
            <person name="Luo S."/>
            <person name="Meng S."/>
            <person name="Qian L."/>
            <person name="Wei D."/>
            <person name="Dai S."/>
            <person name="Zhou R."/>
        </authorList>
    </citation>
    <scope>NUCLEOTIDE SEQUENCE [LARGE SCALE GENOMIC DNA]</scope>
    <source>
        <strain evidence="1">BV-YZ2020</strain>
    </source>
</reference>
<evidence type="ECO:0000313" key="2">
    <source>
        <dbReference type="Proteomes" id="UP000828941"/>
    </source>
</evidence>
<sequence>MRSNSHVLFSVILLSFTINIIHVRSMGKSESDSGSFLISCGSSDGGTDADGRKWVPDSPYLNSSAISINSTAQTQDPSLPSQIPYMSARIFTSPSTYQFPVSPKKRLWLRLYFYPSTYSNFSSSDAYFAVVANGFTLLNNFSAFISAKALTQAYFIKEYSLTPVHSGKLEITFTPSSQHSGSYAFINGIEIIHMPHIFKEASWVSYLGQTLDLGTYSFQTMFRLNVGGQYIGPTGDSGLGRIWYDDSPYLYGAADGVTYEKDKDMKIQYSSNIPEYIAPVDVYSSARSMGPNPSVNENYNLTWIFQVDANFTYLVRLHFCELQFTKINQRVFDIFVSNQTAEIGADVIGWVGSKGVPIYKDYVTYVTDDPGDEELWVALHPTVSEKPQYYDAVLNGLEIFKINDNMRNLAGLNPTPSEMLLEAEAQVFGDSSPSNHNPGKVIGGVAGAAGLAVAAAAVCFIAYERKKRKAHGTGSSVGSGLPIYGKCQISTGKLTISGKGSSQISTLRGHFCCHFSLSEIRNATKNFNESEVIGVGGFGKVYKGIINGGTKVAVKRSNPSSQQGVREFQAEIDMLSKLRHRHLVSLVGFCEENGEMILVYDYMARGTLREHLYKNNKSTLPWKQRLEICIGAAKGLHYLHTGVKYTIIHRDVKSTNILLDENWVAKVSDFGLSRTGPSLHQTHVSTLVKGSFGYLDPEYFRRQQLTEKSDVYSFGVVLFEVLCARPALDPSLPKEQVCLSDWALLCQKNGNLVDIIDPQLKGKINLESMNKFADTACKCLADQGLERPSMGDVLWNLEFALQLEENPYDGKCAEEKANDAYAMHSFSLTTEEERTSSELEDSSNSAIFSQPADPNGR</sequence>
<proteinExistence type="predicted"/>
<name>A0ACB9P8Y0_BAUVA</name>
<organism evidence="1 2">
    <name type="scientific">Bauhinia variegata</name>
    <name type="common">Purple orchid tree</name>
    <name type="synonym">Phanera variegata</name>
    <dbReference type="NCBI Taxonomy" id="167791"/>
    <lineage>
        <taxon>Eukaryota</taxon>
        <taxon>Viridiplantae</taxon>
        <taxon>Streptophyta</taxon>
        <taxon>Embryophyta</taxon>
        <taxon>Tracheophyta</taxon>
        <taxon>Spermatophyta</taxon>
        <taxon>Magnoliopsida</taxon>
        <taxon>eudicotyledons</taxon>
        <taxon>Gunneridae</taxon>
        <taxon>Pentapetalae</taxon>
        <taxon>rosids</taxon>
        <taxon>fabids</taxon>
        <taxon>Fabales</taxon>
        <taxon>Fabaceae</taxon>
        <taxon>Cercidoideae</taxon>
        <taxon>Cercideae</taxon>
        <taxon>Bauhiniinae</taxon>
        <taxon>Bauhinia</taxon>
    </lineage>
</organism>
<evidence type="ECO:0000313" key="1">
    <source>
        <dbReference type="EMBL" id="KAI4344786.1"/>
    </source>
</evidence>
<dbReference type="EMBL" id="CM039430">
    <property type="protein sequence ID" value="KAI4344786.1"/>
    <property type="molecule type" value="Genomic_DNA"/>
</dbReference>
<gene>
    <name evidence="1" type="ORF">L6164_011975</name>
</gene>
<dbReference type="Proteomes" id="UP000828941">
    <property type="component" value="Chromosome 5"/>
</dbReference>
<keyword evidence="2" id="KW-1185">Reference proteome</keyword>
<comment type="caution">
    <text evidence="1">The sequence shown here is derived from an EMBL/GenBank/DDBJ whole genome shotgun (WGS) entry which is preliminary data.</text>
</comment>
<protein>
    <submittedName>
        <fullName evidence="1">Uncharacterized protein</fullName>
    </submittedName>
</protein>